<dbReference type="EMBL" id="KF640086">
    <property type="protein sequence ID" value="AHB60811.1"/>
    <property type="molecule type" value="Genomic_DNA"/>
</dbReference>
<keyword evidence="1" id="KW-0614">Plasmid</keyword>
<accession>V5T9R1</accession>
<name>V5T9R1_FRANO</name>
<sequence length="152" mass="17816">MKNNISFQDNLTEEQKQELAQSFEDIERLAPMRMSFLRTHDFLIDLNKPLPNFDAEMKVLNIIKSGRRLKRWWIRAKLIKKTNEYVAPKSININPKNKGKVLNTVDFEVWNDDFAEKIESGQIKQGTKIKTNIKLHISVKDAYIADEQVELI</sequence>
<proteinExistence type="predicted"/>
<organism evidence="1">
    <name type="scientific">Francisella tularensis subsp. novicida PA10-7858</name>
    <dbReference type="NCBI Taxonomy" id="1386968"/>
    <lineage>
        <taxon>Bacteria</taxon>
        <taxon>Pseudomonadati</taxon>
        <taxon>Pseudomonadota</taxon>
        <taxon>Gammaproteobacteria</taxon>
        <taxon>Thiotrichales</taxon>
        <taxon>Francisellaceae</taxon>
        <taxon>Francisella</taxon>
    </lineage>
</organism>
<reference evidence="1" key="1">
    <citation type="journal article" date="2014" name="Genome">
        <title>Comparative analyses of a putative Francisella conjugative element.</title>
        <authorList>
            <person name="Siddaramappa S."/>
            <person name="Challacombe J.F."/>
            <person name="Petersen J.M."/>
            <person name="Pillai S."/>
            <person name="Kuske C.R."/>
        </authorList>
    </citation>
    <scope>NUCLEOTIDE SEQUENCE</scope>
    <source>
        <strain evidence="1">PA10-7858</strain>
        <plasmid evidence="1">pFNPA10</plasmid>
    </source>
</reference>
<dbReference type="AlphaFoldDB" id="V5T9R1"/>
<gene>
    <name evidence="1" type="ORF">N894_0043</name>
</gene>
<geneLocation type="plasmid" evidence="1">
    <name>pFNPA10</name>
</geneLocation>
<evidence type="ECO:0000313" key="1">
    <source>
        <dbReference type="EMBL" id="AHB60811.1"/>
    </source>
</evidence>
<protein>
    <submittedName>
        <fullName evidence="1">Uncharacterized protein</fullName>
    </submittedName>
</protein>